<evidence type="ECO:0000259" key="9">
    <source>
        <dbReference type="PROSITE" id="PS50887"/>
    </source>
</evidence>
<sequence>MMPFAIIFLCTIGTIIGIQKYSYEKILVDASNRHLNSITEHTVRRLSQFLEQPYRVSLSISHNIGYQSLYDQGDTSSVEDYLRFSFEKLFSRIDHVDVIGFGGEGGDYIGFRREQDDQLSLLLKDERTHGDLLIFAGDDISSSVLSTIEHYDPRVRPWYTPIKSNQIPMWSPIYANADDREEITLTALAPIFEQGEFQGVIGTDIRINTFNEFLADLAKNSSSLIYIVDQDKRIVAQSTSTPMISSGIATSKKDERIFASESESLVVNQTATLFNRQDLTEISQSTRPDSKRFDIEIEGERYFTFLTPFNDRYGLDWHIVVSTAEDDLTGQFYHHQVISWLMGGMVFIIGLLLSFLALNRVTTPITETVTAARKLAQGEWASSLPKAGNIYETNQLVTTFSEMATNLEASFNALRDQLVFDSLTGLYSREGLIRSAESQSPLTGYLVLIGINQFRSINESLGYNRGDQLLIDIAQRLKAQFGNETLIARIGGDEFAIYLTDIKNDNEVLTSANRLQALFSSPVNVEQEQVVTSISLGIVSSECANNDMAHWLRSGSIALSNAKSEESLISFYQQEMGTLSLQRTQLIAKMKLAIENQEFVPFYQPLADLNTGATIGAEALARWQSPVDGLVSPAQFIPIAEDTGMIGDIGEQILTQACQDLVQMTRSGQWQADFQMHVNLSVVQLRSPHLTAHLTQIIQKTGVDTRKLTLEITESKIVDSSSIVVQNLQAIRDLGIGIAIDDFGTGYSSLAYLHTLPYNHLKIDRTFINRLDEVQLENSVVAAIIQVSRGLNVSVVAEGIETEQQMQKLQQLGCPIGQGFYFGKPKPLVEWP</sequence>
<dbReference type="InterPro" id="IPR043128">
    <property type="entry name" value="Rev_trsase/Diguanyl_cyclase"/>
</dbReference>
<dbReference type="InterPro" id="IPR050706">
    <property type="entry name" value="Cyclic-di-GMP_PDE-like"/>
</dbReference>
<dbReference type="SUPFAM" id="SSF158472">
    <property type="entry name" value="HAMP domain-like"/>
    <property type="match status" value="1"/>
</dbReference>
<dbReference type="Proteomes" id="UP001169719">
    <property type="component" value="Unassembled WGS sequence"/>
</dbReference>
<dbReference type="RefSeq" id="WP_289960249.1">
    <property type="nucleotide sequence ID" value="NZ_JAUEOZ010000001.1"/>
</dbReference>
<dbReference type="InterPro" id="IPR029787">
    <property type="entry name" value="Nucleotide_cyclase"/>
</dbReference>
<dbReference type="PROSITE" id="PS50887">
    <property type="entry name" value="GGDEF"/>
    <property type="match status" value="1"/>
</dbReference>
<keyword evidence="4 6" id="KW-1133">Transmembrane helix</keyword>
<dbReference type="InterPro" id="IPR001633">
    <property type="entry name" value="EAL_dom"/>
</dbReference>
<evidence type="ECO:0000313" key="10">
    <source>
        <dbReference type="EMBL" id="MDN2479923.1"/>
    </source>
</evidence>
<keyword evidence="3 6" id="KW-0812">Transmembrane</keyword>
<gene>
    <name evidence="10" type="ORF">QWJ08_00590</name>
</gene>
<feature type="transmembrane region" description="Helical" evidence="6">
    <location>
        <begin position="337"/>
        <end position="358"/>
    </location>
</feature>
<dbReference type="InterPro" id="IPR000160">
    <property type="entry name" value="GGDEF_dom"/>
</dbReference>
<comment type="subcellular location">
    <subcellularLocation>
        <location evidence="1">Cell membrane</location>
        <topology evidence="1">Multi-pass membrane protein</topology>
    </subcellularLocation>
</comment>
<comment type="caution">
    <text evidence="10">The sequence shown here is derived from an EMBL/GenBank/DDBJ whole genome shotgun (WGS) entry which is preliminary data.</text>
</comment>
<dbReference type="Gene3D" id="3.30.70.270">
    <property type="match status" value="1"/>
</dbReference>
<accession>A0ABT7XVX5</accession>
<dbReference type="Pfam" id="PF00990">
    <property type="entry name" value="GGDEF"/>
    <property type="match status" value="1"/>
</dbReference>
<evidence type="ECO:0000259" key="8">
    <source>
        <dbReference type="PROSITE" id="PS50885"/>
    </source>
</evidence>
<dbReference type="SUPFAM" id="SSF55073">
    <property type="entry name" value="Nucleotide cyclase"/>
    <property type="match status" value="1"/>
</dbReference>
<dbReference type="Pfam" id="PF02743">
    <property type="entry name" value="dCache_1"/>
    <property type="match status" value="1"/>
</dbReference>
<dbReference type="PROSITE" id="PS50883">
    <property type="entry name" value="EAL"/>
    <property type="match status" value="1"/>
</dbReference>
<dbReference type="CDD" id="cd06225">
    <property type="entry name" value="HAMP"/>
    <property type="match status" value="1"/>
</dbReference>
<evidence type="ECO:0000256" key="3">
    <source>
        <dbReference type="ARBA" id="ARBA00022692"/>
    </source>
</evidence>
<dbReference type="Gene3D" id="3.30.450.20">
    <property type="entry name" value="PAS domain"/>
    <property type="match status" value="1"/>
</dbReference>
<proteinExistence type="predicted"/>
<dbReference type="Gene3D" id="6.10.340.10">
    <property type="match status" value="1"/>
</dbReference>
<dbReference type="SUPFAM" id="SSF141868">
    <property type="entry name" value="EAL domain-like"/>
    <property type="match status" value="1"/>
</dbReference>
<dbReference type="NCBIfam" id="TIGR00254">
    <property type="entry name" value="GGDEF"/>
    <property type="match status" value="1"/>
</dbReference>
<evidence type="ECO:0000259" key="7">
    <source>
        <dbReference type="PROSITE" id="PS50883"/>
    </source>
</evidence>
<organism evidence="10 11">
    <name type="scientific">Vibrio agarivorans</name>
    <dbReference type="NCBI Taxonomy" id="153622"/>
    <lineage>
        <taxon>Bacteria</taxon>
        <taxon>Pseudomonadati</taxon>
        <taxon>Pseudomonadota</taxon>
        <taxon>Gammaproteobacteria</taxon>
        <taxon>Vibrionales</taxon>
        <taxon>Vibrionaceae</taxon>
        <taxon>Vibrio</taxon>
    </lineage>
</organism>
<dbReference type="InterPro" id="IPR033479">
    <property type="entry name" value="dCache_1"/>
</dbReference>
<keyword evidence="11" id="KW-1185">Reference proteome</keyword>
<dbReference type="InterPro" id="IPR035919">
    <property type="entry name" value="EAL_sf"/>
</dbReference>
<feature type="domain" description="GGDEF" evidence="9">
    <location>
        <begin position="442"/>
        <end position="574"/>
    </location>
</feature>
<evidence type="ECO:0000256" key="4">
    <source>
        <dbReference type="ARBA" id="ARBA00022989"/>
    </source>
</evidence>
<protein>
    <submittedName>
        <fullName evidence="10">EAL domain-containing protein</fullName>
    </submittedName>
</protein>
<dbReference type="CDD" id="cd01949">
    <property type="entry name" value="GGDEF"/>
    <property type="match status" value="1"/>
</dbReference>
<dbReference type="InterPro" id="IPR003660">
    <property type="entry name" value="HAMP_dom"/>
</dbReference>
<dbReference type="CDD" id="cd01948">
    <property type="entry name" value="EAL"/>
    <property type="match status" value="1"/>
</dbReference>
<dbReference type="SMART" id="SM00304">
    <property type="entry name" value="HAMP"/>
    <property type="match status" value="1"/>
</dbReference>
<dbReference type="CDD" id="cd12913">
    <property type="entry name" value="PDC1_MCP_like"/>
    <property type="match status" value="1"/>
</dbReference>
<name>A0ABT7XVX5_9VIBR</name>
<dbReference type="EMBL" id="JAUEOZ010000001">
    <property type="protein sequence ID" value="MDN2479923.1"/>
    <property type="molecule type" value="Genomic_DNA"/>
</dbReference>
<evidence type="ECO:0000256" key="2">
    <source>
        <dbReference type="ARBA" id="ARBA00022475"/>
    </source>
</evidence>
<dbReference type="Pfam" id="PF00563">
    <property type="entry name" value="EAL"/>
    <property type="match status" value="1"/>
</dbReference>
<evidence type="ECO:0000313" key="11">
    <source>
        <dbReference type="Proteomes" id="UP001169719"/>
    </source>
</evidence>
<feature type="domain" description="EAL" evidence="7">
    <location>
        <begin position="583"/>
        <end position="832"/>
    </location>
</feature>
<evidence type="ECO:0000256" key="6">
    <source>
        <dbReference type="SAM" id="Phobius"/>
    </source>
</evidence>
<dbReference type="PROSITE" id="PS50885">
    <property type="entry name" value="HAMP"/>
    <property type="match status" value="1"/>
</dbReference>
<dbReference type="SMART" id="SM00052">
    <property type="entry name" value="EAL"/>
    <property type="match status" value="1"/>
</dbReference>
<evidence type="ECO:0000256" key="5">
    <source>
        <dbReference type="ARBA" id="ARBA00023136"/>
    </source>
</evidence>
<dbReference type="PANTHER" id="PTHR33121:SF70">
    <property type="entry name" value="SIGNALING PROTEIN YKOW"/>
    <property type="match status" value="1"/>
</dbReference>
<dbReference type="SMART" id="SM00267">
    <property type="entry name" value="GGDEF"/>
    <property type="match status" value="1"/>
</dbReference>
<keyword evidence="2" id="KW-1003">Cell membrane</keyword>
<dbReference type="PANTHER" id="PTHR33121">
    <property type="entry name" value="CYCLIC DI-GMP PHOSPHODIESTERASE PDEF"/>
    <property type="match status" value="1"/>
</dbReference>
<evidence type="ECO:0000256" key="1">
    <source>
        <dbReference type="ARBA" id="ARBA00004651"/>
    </source>
</evidence>
<keyword evidence="5 6" id="KW-0472">Membrane</keyword>
<dbReference type="Gene3D" id="3.20.20.450">
    <property type="entry name" value="EAL domain"/>
    <property type="match status" value="1"/>
</dbReference>
<feature type="domain" description="HAMP" evidence="8">
    <location>
        <begin position="359"/>
        <end position="412"/>
    </location>
</feature>
<reference evidence="10" key="1">
    <citation type="submission" date="2024-05" db="EMBL/GenBank/DDBJ databases">
        <title>Genome Sequences of Four Agar- Degrading Marine Bacteria.</title>
        <authorList>
            <person name="Phillips E.K."/>
            <person name="Shaffer J.C."/>
            <person name="Henson M.W."/>
            <person name="Temperton B."/>
            <person name="Thrash C.J."/>
            <person name="Martin M.O."/>
        </authorList>
    </citation>
    <scope>NUCLEOTIDE SEQUENCE</scope>
    <source>
        <strain evidence="10">EKP203</strain>
    </source>
</reference>